<dbReference type="PROSITE" id="PS50011">
    <property type="entry name" value="PROTEIN_KINASE_DOM"/>
    <property type="match status" value="1"/>
</dbReference>
<sequence length="1059" mass="112855">MSSSQHAQAAAPVVPVDSLALPLPPLSLVFSTSAAPDGNGFNLSRYNREGTAFDAKKAVIGKGGFGTVYRFERDDEFFAAQLEERQRREESSDRSAYATRDDAASFATASPASIATTLPDEMQVDNTFHPLTSALQAKANRAASNPSSATKGSLRPHMPPTQRYASANAAPSLSRTISASPQKPAGPAVIVVKVCRSPCGGAFDEMPKTGAARAAAKAADAALKNGDASGFHTRICRGEARIFRFLQTIAKRSGKSYSKLGVTRLLADLPLSVNPHDGTSFVDEANGALSAQMEEQTGPVPRLLVFERMVELDAVLTPKGWVKRKRQWTYAEVEAVSRDMSHGLAFLHANHIVHGDLKPSNVMLDSKTGVAKLIDLGASRRFVCVPNLYKESTSAVEELDQFLAEGTVPPQTATMVHTEGLGSLTGSPYFMAPEVLLQAGRYVDSSNTSRSILHDYVNCKHLLPFGTNSTYFDMAYEDFKRGWGIKSDIWSWACSVLALLLRTLPLEQKKSSSTICPFDFSFEDPEDSLEPRHRLHRGERALPRFHEWARRYPLRIVRITSQAAVLPVEAVHLSASMIEMLHMCLAHMDSRPSASLIAKALTVTTRTSVEMSSSPLMRTERQEKRRSLTLSIHSDCESIASHAYSPHNVDLRGSIASGHPYGHSTPRASYSNCSVLQPYAGGVYQRSFTSESSLAVPEQFPYVRDGVSPIPPSPSMPSMVLPFAQGSQASAAHRSEQTRPFMSSASPSAAQTSYAKDAANAEVMAASLAGASLSDAGPALDVRDSQMSSKGSRPTSAGQEHDMSSADPHEGSVNSGASSGLFSRTKGKLTSMLRPSQESSLMDVDAHHSNSSVAGSEHTSTSCLIEKGGAKSDGRKSSSSKGPRKSKSSVALDPSEVSVLVGSEQYPNATSVAPVSPTQRPSRMNLKFKGKNLLTSQSTPQDHSSPSNDPTTAKPHFSTLSPAVSRAYPTSASPNMESKFGRSRSGTMMSMNKHGKRSRAGTIVERIWPFGSSGNGNGNANGTGSAAAAGAGAGATGTGQETGEGAASEAALPPLSGRR</sequence>
<feature type="compositionally biased region" description="Basic and acidic residues" evidence="9">
    <location>
        <begin position="799"/>
        <end position="810"/>
    </location>
</feature>
<feature type="compositionally biased region" description="Polar residues" evidence="9">
    <location>
        <begin position="812"/>
        <end position="822"/>
    </location>
</feature>
<feature type="region of interest" description="Disordered" evidence="9">
    <location>
        <begin position="137"/>
        <end position="181"/>
    </location>
</feature>
<protein>
    <recommendedName>
        <fullName evidence="1">non-specific serine/threonine protein kinase</fullName>
        <ecNumber evidence="1">2.7.11.1</ecNumber>
    </recommendedName>
</protein>
<dbReference type="InterPro" id="IPR053235">
    <property type="entry name" value="Ser_Thr_kinase"/>
</dbReference>
<keyword evidence="5" id="KW-0418">Kinase</keyword>
<feature type="region of interest" description="Disordered" evidence="9">
    <location>
        <begin position="84"/>
        <end position="103"/>
    </location>
</feature>
<feature type="region of interest" description="Disordered" evidence="9">
    <location>
        <begin position="775"/>
        <end position="896"/>
    </location>
</feature>
<feature type="compositionally biased region" description="Polar residues" evidence="9">
    <location>
        <begin position="142"/>
        <end position="151"/>
    </location>
</feature>
<evidence type="ECO:0000313" key="11">
    <source>
        <dbReference type="EMBL" id="PWN22250.1"/>
    </source>
</evidence>
<dbReference type="GeneID" id="37015861"/>
<evidence type="ECO:0000259" key="10">
    <source>
        <dbReference type="PROSITE" id="PS50011"/>
    </source>
</evidence>
<dbReference type="InterPro" id="IPR011009">
    <property type="entry name" value="Kinase-like_dom_sf"/>
</dbReference>
<evidence type="ECO:0000256" key="8">
    <source>
        <dbReference type="ARBA" id="ARBA00048679"/>
    </source>
</evidence>
<keyword evidence="2" id="KW-0723">Serine/threonine-protein kinase</keyword>
<dbReference type="Gene3D" id="1.10.510.10">
    <property type="entry name" value="Transferase(Phosphotransferase) domain 1"/>
    <property type="match status" value="1"/>
</dbReference>
<feature type="compositionally biased region" description="Gly residues" evidence="9">
    <location>
        <begin position="1031"/>
        <end position="1042"/>
    </location>
</feature>
<keyword evidence="12" id="KW-1185">Reference proteome</keyword>
<dbReference type="SMART" id="SM00220">
    <property type="entry name" value="S_TKc"/>
    <property type="match status" value="1"/>
</dbReference>
<feature type="region of interest" description="Disordered" evidence="9">
    <location>
        <begin position="726"/>
        <end position="748"/>
    </location>
</feature>
<feature type="region of interest" description="Disordered" evidence="9">
    <location>
        <begin position="934"/>
        <end position="1059"/>
    </location>
</feature>
<dbReference type="PANTHER" id="PTHR24361:SF433">
    <property type="entry name" value="PROTEIN KINASE DOMAIN-CONTAINING PROTEIN"/>
    <property type="match status" value="1"/>
</dbReference>
<dbReference type="InterPro" id="IPR008271">
    <property type="entry name" value="Ser/Thr_kinase_AS"/>
</dbReference>
<dbReference type="GO" id="GO:0004674">
    <property type="term" value="F:protein serine/threonine kinase activity"/>
    <property type="evidence" value="ECO:0007669"/>
    <property type="project" value="UniProtKB-KW"/>
</dbReference>
<proteinExistence type="predicted"/>
<dbReference type="AlphaFoldDB" id="A0A316UAJ6"/>
<reference evidence="11 12" key="1">
    <citation type="journal article" date="2018" name="Mol. Biol. Evol.">
        <title>Broad Genomic Sampling Reveals a Smut Pathogenic Ancestry of the Fungal Clade Ustilaginomycotina.</title>
        <authorList>
            <person name="Kijpornyongpan T."/>
            <person name="Mondo S.J."/>
            <person name="Barry K."/>
            <person name="Sandor L."/>
            <person name="Lee J."/>
            <person name="Lipzen A."/>
            <person name="Pangilinan J."/>
            <person name="LaButti K."/>
            <person name="Hainaut M."/>
            <person name="Henrissat B."/>
            <person name="Grigoriev I.V."/>
            <person name="Spatafora J.W."/>
            <person name="Aime M.C."/>
        </authorList>
    </citation>
    <scope>NUCLEOTIDE SEQUENCE [LARGE SCALE GENOMIC DNA]</scope>
    <source>
        <strain evidence="11 12">MCA 4718</strain>
    </source>
</reference>
<evidence type="ECO:0000256" key="1">
    <source>
        <dbReference type="ARBA" id="ARBA00012513"/>
    </source>
</evidence>
<evidence type="ECO:0000313" key="12">
    <source>
        <dbReference type="Proteomes" id="UP000245942"/>
    </source>
</evidence>
<organism evidence="11 12">
    <name type="scientific">Pseudomicrostroma glucosiphilum</name>
    <dbReference type="NCBI Taxonomy" id="1684307"/>
    <lineage>
        <taxon>Eukaryota</taxon>
        <taxon>Fungi</taxon>
        <taxon>Dikarya</taxon>
        <taxon>Basidiomycota</taxon>
        <taxon>Ustilaginomycotina</taxon>
        <taxon>Exobasidiomycetes</taxon>
        <taxon>Microstromatales</taxon>
        <taxon>Microstromatales incertae sedis</taxon>
        <taxon>Pseudomicrostroma</taxon>
    </lineage>
</organism>
<dbReference type="Proteomes" id="UP000245942">
    <property type="component" value="Unassembled WGS sequence"/>
</dbReference>
<feature type="compositionally biased region" description="Polar residues" evidence="9">
    <location>
        <begin position="785"/>
        <end position="798"/>
    </location>
</feature>
<comment type="catalytic activity">
    <reaction evidence="7">
        <text>L-threonyl-[protein] + ATP = O-phospho-L-threonyl-[protein] + ADP + H(+)</text>
        <dbReference type="Rhea" id="RHEA:46608"/>
        <dbReference type="Rhea" id="RHEA-COMP:11060"/>
        <dbReference type="Rhea" id="RHEA-COMP:11605"/>
        <dbReference type="ChEBI" id="CHEBI:15378"/>
        <dbReference type="ChEBI" id="CHEBI:30013"/>
        <dbReference type="ChEBI" id="CHEBI:30616"/>
        <dbReference type="ChEBI" id="CHEBI:61977"/>
        <dbReference type="ChEBI" id="CHEBI:456216"/>
        <dbReference type="EC" id="2.7.11.1"/>
    </reaction>
</comment>
<evidence type="ECO:0000256" key="3">
    <source>
        <dbReference type="ARBA" id="ARBA00022679"/>
    </source>
</evidence>
<keyword evidence="4" id="KW-0547">Nucleotide-binding</keyword>
<feature type="domain" description="Protein kinase" evidence="10">
    <location>
        <begin position="54"/>
        <end position="603"/>
    </location>
</feature>
<dbReference type="InterPro" id="IPR000719">
    <property type="entry name" value="Prot_kinase_dom"/>
</dbReference>
<dbReference type="GO" id="GO:0005524">
    <property type="term" value="F:ATP binding"/>
    <property type="evidence" value="ECO:0007669"/>
    <property type="project" value="UniProtKB-KW"/>
</dbReference>
<keyword evidence="3" id="KW-0808">Transferase</keyword>
<dbReference type="PROSITE" id="PS00108">
    <property type="entry name" value="PROTEIN_KINASE_ST"/>
    <property type="match status" value="1"/>
</dbReference>
<feature type="compositionally biased region" description="Polar residues" evidence="9">
    <location>
        <begin position="958"/>
        <end position="976"/>
    </location>
</feature>
<gene>
    <name evidence="11" type="ORF">BCV69DRAFT_297550</name>
</gene>
<evidence type="ECO:0000256" key="9">
    <source>
        <dbReference type="SAM" id="MobiDB-lite"/>
    </source>
</evidence>
<dbReference type="Pfam" id="PF00069">
    <property type="entry name" value="Pkinase"/>
    <property type="match status" value="1"/>
</dbReference>
<name>A0A316UAJ6_9BASI</name>
<feature type="compositionally biased region" description="Polar residues" evidence="9">
    <location>
        <begin position="934"/>
        <end position="951"/>
    </location>
</feature>
<dbReference type="OrthoDB" id="4062651at2759"/>
<dbReference type="PANTHER" id="PTHR24361">
    <property type="entry name" value="MITOGEN-ACTIVATED KINASE KINASE KINASE"/>
    <property type="match status" value="1"/>
</dbReference>
<accession>A0A316UAJ6</accession>
<comment type="catalytic activity">
    <reaction evidence="8">
        <text>L-seryl-[protein] + ATP = O-phospho-L-seryl-[protein] + ADP + H(+)</text>
        <dbReference type="Rhea" id="RHEA:17989"/>
        <dbReference type="Rhea" id="RHEA-COMP:9863"/>
        <dbReference type="Rhea" id="RHEA-COMP:11604"/>
        <dbReference type="ChEBI" id="CHEBI:15378"/>
        <dbReference type="ChEBI" id="CHEBI:29999"/>
        <dbReference type="ChEBI" id="CHEBI:30616"/>
        <dbReference type="ChEBI" id="CHEBI:83421"/>
        <dbReference type="ChEBI" id="CHEBI:456216"/>
        <dbReference type="EC" id="2.7.11.1"/>
    </reaction>
</comment>
<feature type="compositionally biased region" description="Polar residues" evidence="9">
    <location>
        <begin position="163"/>
        <end position="181"/>
    </location>
</feature>
<feature type="compositionally biased region" description="Polar residues" evidence="9">
    <location>
        <begin position="738"/>
        <end position="748"/>
    </location>
</feature>
<dbReference type="SUPFAM" id="SSF56112">
    <property type="entry name" value="Protein kinase-like (PK-like)"/>
    <property type="match status" value="1"/>
</dbReference>
<feature type="compositionally biased region" description="Polar residues" evidence="9">
    <location>
        <begin position="849"/>
        <end position="863"/>
    </location>
</feature>
<dbReference type="GO" id="GO:0005737">
    <property type="term" value="C:cytoplasm"/>
    <property type="evidence" value="ECO:0007669"/>
    <property type="project" value="TreeGrafter"/>
</dbReference>
<dbReference type="STRING" id="1684307.A0A316UAJ6"/>
<evidence type="ECO:0000256" key="5">
    <source>
        <dbReference type="ARBA" id="ARBA00022777"/>
    </source>
</evidence>
<evidence type="ECO:0000256" key="4">
    <source>
        <dbReference type="ARBA" id="ARBA00022741"/>
    </source>
</evidence>
<dbReference type="EMBL" id="KZ819323">
    <property type="protein sequence ID" value="PWN22250.1"/>
    <property type="molecule type" value="Genomic_DNA"/>
</dbReference>
<evidence type="ECO:0000256" key="6">
    <source>
        <dbReference type="ARBA" id="ARBA00022840"/>
    </source>
</evidence>
<dbReference type="EC" id="2.7.11.1" evidence="1"/>
<dbReference type="RefSeq" id="XP_025349410.1">
    <property type="nucleotide sequence ID" value="XM_025494127.1"/>
</dbReference>
<evidence type="ECO:0000256" key="2">
    <source>
        <dbReference type="ARBA" id="ARBA00022527"/>
    </source>
</evidence>
<keyword evidence="6" id="KW-0067">ATP-binding</keyword>
<evidence type="ECO:0000256" key="7">
    <source>
        <dbReference type="ARBA" id="ARBA00047899"/>
    </source>
</evidence>